<dbReference type="FunFam" id="3.40.50.360:FF:000001">
    <property type="entry name" value="NAD(P)H dehydrogenase (Quinone) FQR1-like"/>
    <property type="match status" value="1"/>
</dbReference>
<name>A0A9P6E800_9AGAR</name>
<dbReference type="GO" id="GO:0016020">
    <property type="term" value="C:membrane"/>
    <property type="evidence" value="ECO:0007669"/>
    <property type="project" value="TreeGrafter"/>
</dbReference>
<dbReference type="PROSITE" id="PS50902">
    <property type="entry name" value="FLAVODOXIN_LIKE"/>
    <property type="match status" value="1"/>
</dbReference>
<dbReference type="InterPro" id="IPR010089">
    <property type="entry name" value="Flavoprotein_WrbA-like"/>
</dbReference>
<dbReference type="Gene3D" id="3.40.50.360">
    <property type="match status" value="1"/>
</dbReference>
<proteinExistence type="inferred from homology"/>
<keyword evidence="5" id="KW-1185">Reference proteome</keyword>
<dbReference type="InterPro" id="IPR005025">
    <property type="entry name" value="FMN_Rdtase-like_dom"/>
</dbReference>
<dbReference type="PANTHER" id="PTHR30546:SF23">
    <property type="entry name" value="FLAVOPROTEIN-LIKE PROTEIN YCP4-RELATED"/>
    <property type="match status" value="1"/>
</dbReference>
<sequence length="268" mass="28687">MCFPSKKQKNNFTDETPKAPIAENGEKKKVVEPTATASTDTKTEPPVPKAEPTSDVKIAEPSMSSPKIAIVIYSMYGHIQKLAEAEKAGIEAAGGKADIYQVPETLSEEVLGWLKAPPKPDFPVITPDILATYDAFLMGIPTRYGNMPGQWKAFWDATGYLWAKGSLAGKYAGLFLSTASMGGGQESTAIAMMSTLSHHGILYVPLGYSRHFAQASNVTEPHGGGPWGAGTLAGPDGSRQPSELELDVAKIQGGYFYELVSKVNFSKL</sequence>
<evidence type="ECO:0000313" key="5">
    <source>
        <dbReference type="Proteomes" id="UP000807306"/>
    </source>
</evidence>
<dbReference type="NCBIfam" id="TIGR01755">
    <property type="entry name" value="flav_wrbA"/>
    <property type="match status" value="1"/>
</dbReference>
<dbReference type="GO" id="GO:0003955">
    <property type="term" value="F:NAD(P)H dehydrogenase (quinone) activity"/>
    <property type="evidence" value="ECO:0007669"/>
    <property type="project" value="InterPro"/>
</dbReference>
<dbReference type="GO" id="GO:0010181">
    <property type="term" value="F:FMN binding"/>
    <property type="evidence" value="ECO:0007669"/>
    <property type="project" value="InterPro"/>
</dbReference>
<dbReference type="NCBIfam" id="NF002999">
    <property type="entry name" value="PRK03767.1"/>
    <property type="match status" value="1"/>
</dbReference>
<dbReference type="AlphaFoldDB" id="A0A9P6E800"/>
<dbReference type="OrthoDB" id="504689at2759"/>
<comment type="caution">
    <text evidence="4">The sequence shown here is derived from an EMBL/GenBank/DDBJ whole genome shotgun (WGS) entry which is preliminary data.</text>
</comment>
<dbReference type="InterPro" id="IPR029039">
    <property type="entry name" value="Flavoprotein-like_sf"/>
</dbReference>
<evidence type="ECO:0000313" key="4">
    <source>
        <dbReference type="EMBL" id="KAF9524351.1"/>
    </source>
</evidence>
<gene>
    <name evidence="4" type="ORF">CPB83DRAFT_861418</name>
</gene>
<evidence type="ECO:0000256" key="2">
    <source>
        <dbReference type="SAM" id="MobiDB-lite"/>
    </source>
</evidence>
<dbReference type="PANTHER" id="PTHR30546">
    <property type="entry name" value="FLAVODOXIN-RELATED PROTEIN WRBA-RELATED"/>
    <property type="match status" value="1"/>
</dbReference>
<evidence type="ECO:0000259" key="3">
    <source>
        <dbReference type="PROSITE" id="PS50902"/>
    </source>
</evidence>
<feature type="region of interest" description="Disordered" evidence="2">
    <location>
        <begin position="221"/>
        <end position="240"/>
    </location>
</feature>
<reference evidence="4" key="1">
    <citation type="submission" date="2020-11" db="EMBL/GenBank/DDBJ databases">
        <authorList>
            <consortium name="DOE Joint Genome Institute"/>
            <person name="Ahrendt S."/>
            <person name="Riley R."/>
            <person name="Andreopoulos W."/>
            <person name="Labutti K."/>
            <person name="Pangilinan J."/>
            <person name="Ruiz-Duenas F.J."/>
            <person name="Barrasa J.M."/>
            <person name="Sanchez-Garcia M."/>
            <person name="Camarero S."/>
            <person name="Miyauchi S."/>
            <person name="Serrano A."/>
            <person name="Linde D."/>
            <person name="Babiker R."/>
            <person name="Drula E."/>
            <person name="Ayuso-Fernandez I."/>
            <person name="Pacheco R."/>
            <person name="Padilla G."/>
            <person name="Ferreira P."/>
            <person name="Barriuso J."/>
            <person name="Kellner H."/>
            <person name="Castanera R."/>
            <person name="Alfaro M."/>
            <person name="Ramirez L."/>
            <person name="Pisabarro A.G."/>
            <person name="Kuo A."/>
            <person name="Tritt A."/>
            <person name="Lipzen A."/>
            <person name="He G."/>
            <person name="Yan M."/>
            <person name="Ng V."/>
            <person name="Cullen D."/>
            <person name="Martin F."/>
            <person name="Rosso M.-N."/>
            <person name="Henrissat B."/>
            <person name="Hibbett D."/>
            <person name="Martinez A.T."/>
            <person name="Grigoriev I.V."/>
        </authorList>
    </citation>
    <scope>NUCLEOTIDE SEQUENCE</scope>
    <source>
        <strain evidence="4">CBS 506.95</strain>
    </source>
</reference>
<comment type="similarity">
    <text evidence="1">Belongs to the WrbA family.</text>
</comment>
<dbReference type="Proteomes" id="UP000807306">
    <property type="component" value="Unassembled WGS sequence"/>
</dbReference>
<dbReference type="EMBL" id="MU157900">
    <property type="protein sequence ID" value="KAF9524351.1"/>
    <property type="molecule type" value="Genomic_DNA"/>
</dbReference>
<feature type="region of interest" description="Disordered" evidence="2">
    <location>
        <begin position="1"/>
        <end position="54"/>
    </location>
</feature>
<dbReference type="Pfam" id="PF03358">
    <property type="entry name" value="FMN_red"/>
    <property type="match status" value="1"/>
</dbReference>
<feature type="domain" description="Flavodoxin-like" evidence="3">
    <location>
        <begin position="68"/>
        <end position="256"/>
    </location>
</feature>
<dbReference type="SUPFAM" id="SSF52218">
    <property type="entry name" value="Flavoproteins"/>
    <property type="match status" value="1"/>
</dbReference>
<accession>A0A9P6E800</accession>
<protein>
    <submittedName>
        <fullName evidence="4">NADH-quinone oxidoreductase</fullName>
    </submittedName>
</protein>
<organism evidence="4 5">
    <name type="scientific">Crepidotus variabilis</name>
    <dbReference type="NCBI Taxonomy" id="179855"/>
    <lineage>
        <taxon>Eukaryota</taxon>
        <taxon>Fungi</taxon>
        <taxon>Dikarya</taxon>
        <taxon>Basidiomycota</taxon>
        <taxon>Agaricomycotina</taxon>
        <taxon>Agaricomycetes</taxon>
        <taxon>Agaricomycetidae</taxon>
        <taxon>Agaricales</taxon>
        <taxon>Agaricineae</taxon>
        <taxon>Crepidotaceae</taxon>
        <taxon>Crepidotus</taxon>
    </lineage>
</organism>
<dbReference type="InterPro" id="IPR008254">
    <property type="entry name" value="Flavodoxin/NO_synth"/>
</dbReference>
<evidence type="ECO:0000256" key="1">
    <source>
        <dbReference type="ARBA" id="ARBA00006961"/>
    </source>
</evidence>